<evidence type="ECO:0000256" key="12">
    <source>
        <dbReference type="ARBA" id="ARBA00039316"/>
    </source>
</evidence>
<keyword evidence="2" id="KW-0963">Cytoplasm</keyword>
<evidence type="ECO:0000256" key="11">
    <source>
        <dbReference type="ARBA" id="ARBA00038000"/>
    </source>
</evidence>
<dbReference type="SUPFAM" id="SSF52540">
    <property type="entry name" value="P-loop containing nucleoside triphosphate hydrolases"/>
    <property type="match status" value="1"/>
</dbReference>
<accession>A0ABS9SEG7</accession>
<evidence type="ECO:0000256" key="10">
    <source>
        <dbReference type="ARBA" id="ARBA00023204"/>
    </source>
</evidence>
<keyword evidence="3" id="KW-0677">Repeat</keyword>
<keyword evidence="8" id="KW-0267">Excision nuclease</keyword>
<evidence type="ECO:0000313" key="14">
    <source>
        <dbReference type="EMBL" id="MCH5596754.1"/>
    </source>
</evidence>
<keyword evidence="15" id="KW-1185">Reference proteome</keyword>
<evidence type="ECO:0000256" key="4">
    <source>
        <dbReference type="ARBA" id="ARBA00022741"/>
    </source>
</evidence>
<proteinExistence type="inferred from homology"/>
<dbReference type="PANTHER" id="PTHR43152:SF3">
    <property type="entry name" value="UVRABC SYSTEM PROTEIN A"/>
    <property type="match status" value="1"/>
</dbReference>
<keyword evidence="5" id="KW-0227">DNA damage</keyword>
<dbReference type="EMBL" id="JAKWBL010000001">
    <property type="protein sequence ID" value="MCH5596754.1"/>
    <property type="molecule type" value="Genomic_DNA"/>
</dbReference>
<keyword evidence="10" id="KW-0234">DNA repair</keyword>
<evidence type="ECO:0000256" key="6">
    <source>
        <dbReference type="ARBA" id="ARBA00022769"/>
    </source>
</evidence>
<reference evidence="14 15" key="1">
    <citation type="submission" date="2022-02" db="EMBL/GenBank/DDBJ databases">
        <authorList>
            <person name="Min J."/>
        </authorList>
    </citation>
    <scope>NUCLEOTIDE SEQUENCE [LARGE SCALE GENOMIC DNA]</scope>
    <source>
        <strain evidence="14 15">GR10-1</strain>
    </source>
</reference>
<comment type="similarity">
    <text evidence="11">Belongs to the ABC transporter superfamily. UvrA family.</text>
</comment>
<dbReference type="Gene3D" id="3.40.50.300">
    <property type="entry name" value="P-loop containing nucleotide triphosphate hydrolases"/>
    <property type="match status" value="1"/>
</dbReference>
<sequence length="88" mass="9676">MLDEPSTGLHPSDTERLMKILNRLVDKGNTLIVIEHNLDIISQADWIIDIGPGAGKYGGTLIFEGTVTELLQNTSSVTGEYLKKHLTK</sequence>
<evidence type="ECO:0000256" key="8">
    <source>
        <dbReference type="ARBA" id="ARBA00022881"/>
    </source>
</evidence>
<evidence type="ECO:0000256" key="9">
    <source>
        <dbReference type="ARBA" id="ARBA00023125"/>
    </source>
</evidence>
<keyword evidence="7" id="KW-0067">ATP-binding</keyword>
<evidence type="ECO:0000256" key="2">
    <source>
        <dbReference type="ARBA" id="ARBA00022490"/>
    </source>
</evidence>
<comment type="caution">
    <text evidence="14">The sequence shown here is derived from an EMBL/GenBank/DDBJ whole genome shotgun (WGS) entry which is preliminary data.</text>
</comment>
<dbReference type="Proteomes" id="UP001202248">
    <property type="component" value="Unassembled WGS sequence"/>
</dbReference>
<comment type="subcellular location">
    <subcellularLocation>
        <location evidence="1">Cytoplasm</location>
    </subcellularLocation>
</comment>
<protein>
    <recommendedName>
        <fullName evidence="12">UvrABC system protein A</fullName>
    </recommendedName>
    <alternativeName>
        <fullName evidence="13">Excinuclease ABC subunit A</fullName>
    </alternativeName>
</protein>
<organism evidence="14 15">
    <name type="scientific">Niabella ginsengisoli</name>
    <dbReference type="NCBI Taxonomy" id="522298"/>
    <lineage>
        <taxon>Bacteria</taxon>
        <taxon>Pseudomonadati</taxon>
        <taxon>Bacteroidota</taxon>
        <taxon>Chitinophagia</taxon>
        <taxon>Chitinophagales</taxon>
        <taxon>Chitinophagaceae</taxon>
        <taxon>Niabella</taxon>
    </lineage>
</organism>
<keyword evidence="4" id="KW-0547">Nucleotide-binding</keyword>
<keyword evidence="6" id="KW-0228">DNA excision</keyword>
<keyword evidence="9" id="KW-0238">DNA-binding</keyword>
<evidence type="ECO:0000256" key="5">
    <source>
        <dbReference type="ARBA" id="ARBA00022763"/>
    </source>
</evidence>
<evidence type="ECO:0000256" key="3">
    <source>
        <dbReference type="ARBA" id="ARBA00022737"/>
    </source>
</evidence>
<name>A0ABS9SEG7_9BACT</name>
<evidence type="ECO:0000256" key="7">
    <source>
        <dbReference type="ARBA" id="ARBA00022840"/>
    </source>
</evidence>
<evidence type="ECO:0000256" key="1">
    <source>
        <dbReference type="ARBA" id="ARBA00004496"/>
    </source>
</evidence>
<evidence type="ECO:0000256" key="13">
    <source>
        <dbReference type="ARBA" id="ARBA00042156"/>
    </source>
</evidence>
<gene>
    <name evidence="14" type="ORF">MKP09_01855</name>
</gene>
<dbReference type="PANTHER" id="PTHR43152">
    <property type="entry name" value="UVRABC SYSTEM PROTEIN A"/>
    <property type="match status" value="1"/>
</dbReference>
<dbReference type="InterPro" id="IPR027417">
    <property type="entry name" value="P-loop_NTPase"/>
</dbReference>
<evidence type="ECO:0000313" key="15">
    <source>
        <dbReference type="Proteomes" id="UP001202248"/>
    </source>
</evidence>